<dbReference type="InterPro" id="IPR052791">
    <property type="entry name" value="SSM1_domain"/>
</dbReference>
<dbReference type="FunFam" id="1.10.150.450:FF:000001">
    <property type="entry name" value="SDT1p Pyrimidine nucleotidase"/>
    <property type="match status" value="1"/>
</dbReference>
<dbReference type="GO" id="GO:0006206">
    <property type="term" value="P:pyrimidine nucleobase metabolic process"/>
    <property type="evidence" value="ECO:0007669"/>
    <property type="project" value="TreeGrafter"/>
</dbReference>
<name>A0A2J6SIF3_9HELO</name>
<dbReference type="SUPFAM" id="SSF56784">
    <property type="entry name" value="HAD-like"/>
    <property type="match status" value="1"/>
</dbReference>
<dbReference type="STRING" id="1095630.A0A2J6SIF3"/>
<dbReference type="Pfam" id="PF00702">
    <property type="entry name" value="Hydrolase"/>
    <property type="match status" value="1"/>
</dbReference>
<dbReference type="NCBIfam" id="TIGR01509">
    <property type="entry name" value="HAD-SF-IA-v3"/>
    <property type="match status" value="1"/>
</dbReference>
<evidence type="ECO:0000313" key="1">
    <source>
        <dbReference type="EMBL" id="PMD50531.1"/>
    </source>
</evidence>
<protein>
    <submittedName>
        <fullName evidence="1">Pyrimidine 5-nucleotidase</fullName>
    </submittedName>
</protein>
<dbReference type="PANTHER" id="PTHR47438">
    <property type="entry name" value="PHOSPHATE METABOLISM PROTEIN 8-RELATED"/>
    <property type="match status" value="1"/>
</dbReference>
<sequence length="227" mass="26803">MADNRPVFFFDIDNCLYPKSKRVHDHMSELIDQYFIKHLELSREDAYRLHQEYYKTYGLAIEGLVRHHKIDPLEYNRQVDDALPLESIIFPDPTLRKLLQDIDKSKVKLWLFTNAYVTHGQRVVRLLKVDDLFEGMTFCDYAQDTMICKPHPEMFAKAMREANVKEMKDCYFVDDSFLNCKKAEELGWTTAHLVEEGEPEPAVKACKNQIRHLEELRALFPQLFKAQ</sequence>
<evidence type="ECO:0000313" key="2">
    <source>
        <dbReference type="Proteomes" id="UP000235371"/>
    </source>
</evidence>
<dbReference type="NCBIfam" id="TIGR01993">
    <property type="entry name" value="Pyr-5-nucltdase"/>
    <property type="match status" value="1"/>
</dbReference>
<dbReference type="SFLD" id="SFLDG01132">
    <property type="entry name" value="C1.5.3:_5'-Nucleotidase_Like"/>
    <property type="match status" value="1"/>
</dbReference>
<dbReference type="SFLD" id="SFLDG01129">
    <property type="entry name" value="C1.5:_HAD__Beta-PGM__Phosphata"/>
    <property type="match status" value="1"/>
</dbReference>
<dbReference type="Proteomes" id="UP000235371">
    <property type="component" value="Unassembled WGS sequence"/>
</dbReference>
<dbReference type="GO" id="GO:0009166">
    <property type="term" value="P:nucleotide catabolic process"/>
    <property type="evidence" value="ECO:0007669"/>
    <property type="project" value="TreeGrafter"/>
</dbReference>
<dbReference type="Gene3D" id="1.10.150.450">
    <property type="match status" value="1"/>
</dbReference>
<dbReference type="GO" id="GO:0008252">
    <property type="term" value="F:nucleotidase activity"/>
    <property type="evidence" value="ECO:0007669"/>
    <property type="project" value="TreeGrafter"/>
</dbReference>
<dbReference type="GeneID" id="36579553"/>
<dbReference type="PANTHER" id="PTHR47438:SF1">
    <property type="entry name" value="PHOSPHATE METABOLISM PROTEIN 8-RELATED"/>
    <property type="match status" value="1"/>
</dbReference>
<reference evidence="1 2" key="1">
    <citation type="submission" date="2016-04" db="EMBL/GenBank/DDBJ databases">
        <title>A degradative enzymes factory behind the ericoid mycorrhizal symbiosis.</title>
        <authorList>
            <consortium name="DOE Joint Genome Institute"/>
            <person name="Martino E."/>
            <person name="Morin E."/>
            <person name="Grelet G."/>
            <person name="Kuo A."/>
            <person name="Kohler A."/>
            <person name="Daghino S."/>
            <person name="Barry K."/>
            <person name="Choi C."/>
            <person name="Cichocki N."/>
            <person name="Clum A."/>
            <person name="Copeland A."/>
            <person name="Hainaut M."/>
            <person name="Haridas S."/>
            <person name="Labutti K."/>
            <person name="Lindquist E."/>
            <person name="Lipzen A."/>
            <person name="Khouja H.-R."/>
            <person name="Murat C."/>
            <person name="Ohm R."/>
            <person name="Olson A."/>
            <person name="Spatafora J."/>
            <person name="Veneault-Fourrey C."/>
            <person name="Henrissat B."/>
            <person name="Grigoriev I."/>
            <person name="Martin F."/>
            <person name="Perotto S."/>
        </authorList>
    </citation>
    <scope>NUCLEOTIDE SEQUENCE [LARGE SCALE GENOMIC DNA]</scope>
    <source>
        <strain evidence="1 2">E</strain>
    </source>
</reference>
<dbReference type="Gene3D" id="3.40.50.1000">
    <property type="entry name" value="HAD superfamily/HAD-like"/>
    <property type="match status" value="1"/>
</dbReference>
<dbReference type="AlphaFoldDB" id="A0A2J6SIF3"/>
<proteinExistence type="predicted"/>
<dbReference type="InterPro" id="IPR023214">
    <property type="entry name" value="HAD_sf"/>
</dbReference>
<dbReference type="InterPro" id="IPR006439">
    <property type="entry name" value="HAD-SF_hydro_IA"/>
</dbReference>
<dbReference type="InterPro" id="IPR010237">
    <property type="entry name" value="Pyr-5-nucltdase"/>
</dbReference>
<organism evidence="1 2">
    <name type="scientific">Hyaloscypha bicolor E</name>
    <dbReference type="NCBI Taxonomy" id="1095630"/>
    <lineage>
        <taxon>Eukaryota</taxon>
        <taxon>Fungi</taxon>
        <taxon>Dikarya</taxon>
        <taxon>Ascomycota</taxon>
        <taxon>Pezizomycotina</taxon>
        <taxon>Leotiomycetes</taxon>
        <taxon>Helotiales</taxon>
        <taxon>Hyaloscyphaceae</taxon>
        <taxon>Hyaloscypha</taxon>
        <taxon>Hyaloscypha bicolor</taxon>
    </lineage>
</organism>
<dbReference type="EMBL" id="KZ613913">
    <property type="protein sequence ID" value="PMD50531.1"/>
    <property type="molecule type" value="Genomic_DNA"/>
</dbReference>
<dbReference type="FunCoup" id="A0A2J6SIF3">
    <property type="interactions" value="593"/>
</dbReference>
<dbReference type="RefSeq" id="XP_024727435.1">
    <property type="nucleotide sequence ID" value="XM_024871471.1"/>
</dbReference>
<gene>
    <name evidence="1" type="ORF">K444DRAFT_270954</name>
</gene>
<accession>A0A2J6SIF3</accession>
<dbReference type="InParanoid" id="A0A2J6SIF3"/>
<dbReference type="SFLD" id="SFLDS00003">
    <property type="entry name" value="Haloacid_Dehalogenase"/>
    <property type="match status" value="1"/>
</dbReference>
<keyword evidence="2" id="KW-1185">Reference proteome</keyword>
<dbReference type="InterPro" id="IPR036412">
    <property type="entry name" value="HAD-like_sf"/>
</dbReference>
<dbReference type="OrthoDB" id="1065058at2759"/>